<dbReference type="PANTHER" id="PTHR36566:SF1">
    <property type="entry name" value="PYRIDINIUM-3,5-BISTHIOCARBOXYLIC ACID MONONUCLEOTIDE NICKEL INSERTION PROTEIN"/>
    <property type="match status" value="1"/>
</dbReference>
<dbReference type="AlphaFoldDB" id="A0A928Z8J6"/>
<keyword evidence="3" id="KW-1185">Reference proteome</keyword>
<proteinExistence type="predicted"/>
<name>A0A928Z8J6_9CYAN</name>
<sequence>PGVLLSVVCHPGRVAACEATMFRETTTLGIRRSRQQRSILAREIQTVETPYGTVRVKVASYKDGSIANVQPEYEDCTKVGRNHLVGWRDIHRLALQSWYHSNMN</sequence>
<dbReference type="PANTHER" id="PTHR36566">
    <property type="entry name" value="NICKEL INSERTION PROTEIN-RELATED"/>
    <property type="match status" value="1"/>
</dbReference>
<dbReference type="InterPro" id="IPR002822">
    <property type="entry name" value="Ni_insertion"/>
</dbReference>
<keyword evidence="1" id="KW-0533">Nickel</keyword>
<dbReference type="Proteomes" id="UP000621799">
    <property type="component" value="Unassembled WGS sequence"/>
</dbReference>
<accession>A0A928Z8J6</accession>
<comment type="caution">
    <text evidence="2">The sequence shown here is derived from an EMBL/GenBank/DDBJ whole genome shotgun (WGS) entry which is preliminary data.</text>
</comment>
<evidence type="ECO:0000256" key="1">
    <source>
        <dbReference type="ARBA" id="ARBA00022596"/>
    </source>
</evidence>
<dbReference type="Pfam" id="PF01969">
    <property type="entry name" value="Ni_insertion"/>
    <property type="match status" value="1"/>
</dbReference>
<dbReference type="RefSeq" id="WP_264320977.1">
    <property type="nucleotide sequence ID" value="NZ_JADEXN010000112.1"/>
</dbReference>
<dbReference type="EMBL" id="JADEXN010000112">
    <property type="protein sequence ID" value="MBE9040733.1"/>
    <property type="molecule type" value="Genomic_DNA"/>
</dbReference>
<reference evidence="2" key="1">
    <citation type="submission" date="2020-10" db="EMBL/GenBank/DDBJ databases">
        <authorList>
            <person name="Castelo-Branco R."/>
            <person name="Eusebio N."/>
            <person name="Adriana R."/>
            <person name="Vieira A."/>
            <person name="Brugerolle De Fraissinette N."/>
            <person name="Rezende De Castro R."/>
            <person name="Schneider M.P."/>
            <person name="Vasconcelos V."/>
            <person name="Leao P.N."/>
        </authorList>
    </citation>
    <scope>NUCLEOTIDE SEQUENCE</scope>
    <source>
        <strain evidence="2">LEGE 11467</strain>
    </source>
</reference>
<evidence type="ECO:0000313" key="2">
    <source>
        <dbReference type="EMBL" id="MBE9040733.1"/>
    </source>
</evidence>
<evidence type="ECO:0000313" key="3">
    <source>
        <dbReference type="Proteomes" id="UP000621799"/>
    </source>
</evidence>
<dbReference type="Gene3D" id="3.30.70.1380">
    <property type="entry name" value="Transcriptional regulatory protein pf0864 domain like"/>
    <property type="match status" value="1"/>
</dbReference>
<gene>
    <name evidence="2" type="ORF">IQ235_08060</name>
</gene>
<protein>
    <submittedName>
        <fullName evidence="2">DUF111 family protein</fullName>
    </submittedName>
</protein>
<organism evidence="2 3">
    <name type="scientific">Zarconia navalis LEGE 11467</name>
    <dbReference type="NCBI Taxonomy" id="1828826"/>
    <lineage>
        <taxon>Bacteria</taxon>
        <taxon>Bacillati</taxon>
        <taxon>Cyanobacteriota</taxon>
        <taxon>Cyanophyceae</taxon>
        <taxon>Oscillatoriophycideae</taxon>
        <taxon>Oscillatoriales</taxon>
        <taxon>Oscillatoriales incertae sedis</taxon>
        <taxon>Zarconia</taxon>
        <taxon>Zarconia navalis</taxon>
    </lineage>
</organism>
<feature type="non-terminal residue" evidence="2">
    <location>
        <position position="1"/>
    </location>
</feature>
<dbReference type="Gene3D" id="3.10.20.300">
    <property type="entry name" value="mk0293 like domain"/>
    <property type="match status" value="1"/>
</dbReference>